<evidence type="ECO:0000259" key="2">
    <source>
        <dbReference type="Pfam" id="PF22013"/>
    </source>
</evidence>
<keyword evidence="3" id="KW-0489">Methyltransferase</keyword>
<evidence type="ECO:0000259" key="1">
    <source>
        <dbReference type="Pfam" id="PF18096"/>
    </source>
</evidence>
<dbReference type="InterPro" id="IPR041497">
    <property type="entry name" value="Thump-like"/>
</dbReference>
<sequence>MEQTMVYESEPAAFYNEETWRFVHQYQHEQVTQLALHAKPESQVNFHAALQQIDGWQRAEHKLPRWVKYDHIVFPIKLSMEQCSSEQTATYKQQVLASLLKVLPAVHTESSRLVDLTGGFGVDCTLLAPLFDKVTMVERNRELAHIVQHNMRVFELDHVQVECDDAQLVLGRINNAHQQVTCMIIDPARRDQAGGRTYAIADCTPNVLTMLPSMLNAAPIVMIKLSPMLDWHKAVDDITDGVVQDVHIVAVQRECKELLIVVVRPEMATYLAQHNMLPTLHIAHILGSNTILDEIAFTDTRFQQYAIDSDGANNAVQYFDTDTMPIDLAWLEAHQGAAYVYEPHAAMMKAGCFDYLERRYGVTQLAPNSHLYIATQVIPTFPGKCMSITGVSSANKKQLRALVQDLTHANISVRNFPQSVATLRKTLHLADGGNTTLYATSLSDRTHVVLRTQPAER</sequence>
<dbReference type="AlphaFoldDB" id="A0A8J3AFE1"/>
<dbReference type="GO" id="GO:0032259">
    <property type="term" value="P:methylation"/>
    <property type="evidence" value="ECO:0007669"/>
    <property type="project" value="UniProtKB-KW"/>
</dbReference>
<comment type="caution">
    <text evidence="3">The sequence shown here is derived from an EMBL/GenBank/DDBJ whole genome shotgun (WGS) entry which is preliminary data.</text>
</comment>
<evidence type="ECO:0000313" key="4">
    <source>
        <dbReference type="Proteomes" id="UP000619536"/>
    </source>
</evidence>
<feature type="domain" description="THUMP-like" evidence="1">
    <location>
        <begin position="387"/>
        <end position="452"/>
    </location>
</feature>
<gene>
    <name evidence="3" type="ORF">GCM10007377_03190</name>
</gene>
<dbReference type="Proteomes" id="UP000619536">
    <property type="component" value="Unassembled WGS sequence"/>
</dbReference>
<dbReference type="Pfam" id="PF18096">
    <property type="entry name" value="Thump_like"/>
    <property type="match status" value="1"/>
</dbReference>
<dbReference type="Pfam" id="PF22013">
    <property type="entry name" value="PG_1098_Fer"/>
    <property type="match status" value="1"/>
</dbReference>
<dbReference type="InterPro" id="IPR029063">
    <property type="entry name" value="SAM-dependent_MTases_sf"/>
</dbReference>
<dbReference type="RefSeq" id="WP_188354493.1">
    <property type="nucleotide sequence ID" value="NZ_BMDH01000001.1"/>
</dbReference>
<organism evidence="3 4">
    <name type="scientific">Galliscardovia ingluviei</name>
    <dbReference type="NCBI Taxonomy" id="1769422"/>
    <lineage>
        <taxon>Bacteria</taxon>
        <taxon>Bacillati</taxon>
        <taxon>Actinomycetota</taxon>
        <taxon>Actinomycetes</taxon>
        <taxon>Bifidobacteriales</taxon>
        <taxon>Bifidobacteriaceae</taxon>
        <taxon>Galliscardovia</taxon>
    </lineage>
</organism>
<name>A0A8J3AFE1_9BIFI</name>
<protein>
    <submittedName>
        <fullName evidence="3">DNA methyltransferase</fullName>
    </submittedName>
</protein>
<proteinExistence type="predicted"/>
<keyword evidence="4" id="KW-1185">Reference proteome</keyword>
<dbReference type="EMBL" id="BMDH01000001">
    <property type="protein sequence ID" value="GGI12884.1"/>
    <property type="molecule type" value="Genomic_DNA"/>
</dbReference>
<keyword evidence="3" id="KW-0808">Transferase</keyword>
<feature type="domain" description="PG-1098 ferredoxin-like" evidence="2">
    <location>
        <begin position="339"/>
        <end position="382"/>
    </location>
</feature>
<reference evidence="3" key="1">
    <citation type="journal article" date="2014" name="Int. J. Syst. Evol. Microbiol.">
        <title>Complete genome sequence of Corynebacterium casei LMG S-19264T (=DSM 44701T), isolated from a smear-ripened cheese.</title>
        <authorList>
            <consortium name="US DOE Joint Genome Institute (JGI-PGF)"/>
            <person name="Walter F."/>
            <person name="Albersmeier A."/>
            <person name="Kalinowski J."/>
            <person name="Ruckert C."/>
        </authorList>
    </citation>
    <scope>NUCLEOTIDE SEQUENCE</scope>
    <source>
        <strain evidence="3">CCM 8606</strain>
    </source>
</reference>
<reference evidence="3" key="2">
    <citation type="submission" date="2020-09" db="EMBL/GenBank/DDBJ databases">
        <authorList>
            <person name="Sun Q."/>
            <person name="Sedlacek I."/>
        </authorList>
    </citation>
    <scope>NUCLEOTIDE SEQUENCE</scope>
    <source>
        <strain evidence="3">CCM 8606</strain>
    </source>
</reference>
<dbReference type="GO" id="GO:0008168">
    <property type="term" value="F:methyltransferase activity"/>
    <property type="evidence" value="ECO:0007669"/>
    <property type="project" value="UniProtKB-KW"/>
</dbReference>
<dbReference type="InterPro" id="IPR054168">
    <property type="entry name" value="PG_1098_Fer"/>
</dbReference>
<accession>A0A8J3AFE1</accession>
<evidence type="ECO:0000313" key="3">
    <source>
        <dbReference type="EMBL" id="GGI12884.1"/>
    </source>
</evidence>
<dbReference type="Gene3D" id="3.40.50.150">
    <property type="entry name" value="Vaccinia Virus protein VP39"/>
    <property type="match status" value="1"/>
</dbReference>
<dbReference type="SUPFAM" id="SSF53335">
    <property type="entry name" value="S-adenosyl-L-methionine-dependent methyltransferases"/>
    <property type="match status" value="1"/>
</dbReference>
<dbReference type="Gene3D" id="1.10.10.1110">
    <property type="entry name" value="Methyltransferase PG1098, N-terminal domain"/>
    <property type="match status" value="1"/>
</dbReference>